<keyword evidence="1" id="KW-0472">Membrane</keyword>
<evidence type="ECO:0000313" key="3">
    <source>
        <dbReference type="Proteomes" id="UP001172155"/>
    </source>
</evidence>
<protein>
    <submittedName>
        <fullName evidence="2">Uncharacterized protein</fullName>
    </submittedName>
</protein>
<evidence type="ECO:0000256" key="1">
    <source>
        <dbReference type="SAM" id="Phobius"/>
    </source>
</evidence>
<comment type="caution">
    <text evidence="2">The sequence shown here is derived from an EMBL/GenBank/DDBJ whole genome shotgun (WGS) entry which is preliminary data.</text>
</comment>
<keyword evidence="1" id="KW-1133">Transmembrane helix</keyword>
<feature type="transmembrane region" description="Helical" evidence="1">
    <location>
        <begin position="69"/>
        <end position="90"/>
    </location>
</feature>
<dbReference type="AlphaFoldDB" id="A0AA40BPU6"/>
<sequence length="183" mass="20300">MGRIPILYILHSVITIVINFHVSETLLLDLDPIDTHTHMQRRIRHNHCIPRSPRSEKCAHAAPHGFSQIVLVLLCSAVPVVSLGAILVRLNSIDRRQRRSPGGGAAARLDAAGGQARFRGSVIEEKATWRKRVGMKNDFSEGWNFIPTAFAEGVLVYVEFVGVGFEIWLEERVGVVLFLGVDA</sequence>
<name>A0AA40BPU6_9PEZI</name>
<feature type="transmembrane region" description="Helical" evidence="1">
    <location>
        <begin position="5"/>
        <end position="22"/>
    </location>
</feature>
<reference evidence="2" key="1">
    <citation type="submission" date="2023-06" db="EMBL/GenBank/DDBJ databases">
        <title>Genome-scale phylogeny and comparative genomics of the fungal order Sordariales.</title>
        <authorList>
            <consortium name="Lawrence Berkeley National Laboratory"/>
            <person name="Hensen N."/>
            <person name="Bonometti L."/>
            <person name="Westerberg I."/>
            <person name="Brannstrom I.O."/>
            <person name="Guillou S."/>
            <person name="Cros-Aarteil S."/>
            <person name="Calhoun S."/>
            <person name="Haridas S."/>
            <person name="Kuo A."/>
            <person name="Mondo S."/>
            <person name="Pangilinan J."/>
            <person name="Riley R."/>
            <person name="LaButti K."/>
            <person name="Andreopoulos B."/>
            <person name="Lipzen A."/>
            <person name="Chen C."/>
            <person name="Yanf M."/>
            <person name="Daum C."/>
            <person name="Ng V."/>
            <person name="Clum A."/>
            <person name="Steindorff A."/>
            <person name="Ohm R."/>
            <person name="Martin F."/>
            <person name="Silar P."/>
            <person name="Natvig D."/>
            <person name="Lalanne C."/>
            <person name="Gautier V."/>
            <person name="Ament-velasquez S.L."/>
            <person name="Kruys A."/>
            <person name="Hutchinson M.I."/>
            <person name="Powell A.J."/>
            <person name="Barry K."/>
            <person name="Miller A.N."/>
            <person name="Grigoriev I.V."/>
            <person name="Debuchy R."/>
            <person name="Gladieux P."/>
            <person name="Thoren M.H."/>
            <person name="Johannesson H."/>
        </authorList>
    </citation>
    <scope>NUCLEOTIDE SEQUENCE</scope>
    <source>
        <strain evidence="2">SMH3187-1</strain>
    </source>
</reference>
<gene>
    <name evidence="2" type="ORF">B0T18DRAFT_239215</name>
</gene>
<organism evidence="2 3">
    <name type="scientific">Schizothecium vesticola</name>
    <dbReference type="NCBI Taxonomy" id="314040"/>
    <lineage>
        <taxon>Eukaryota</taxon>
        <taxon>Fungi</taxon>
        <taxon>Dikarya</taxon>
        <taxon>Ascomycota</taxon>
        <taxon>Pezizomycotina</taxon>
        <taxon>Sordariomycetes</taxon>
        <taxon>Sordariomycetidae</taxon>
        <taxon>Sordariales</taxon>
        <taxon>Schizotheciaceae</taxon>
        <taxon>Schizothecium</taxon>
    </lineage>
</organism>
<proteinExistence type="predicted"/>
<dbReference type="Proteomes" id="UP001172155">
    <property type="component" value="Unassembled WGS sequence"/>
</dbReference>
<accession>A0AA40BPU6</accession>
<keyword evidence="3" id="KW-1185">Reference proteome</keyword>
<dbReference type="EMBL" id="JAUKUD010000007">
    <property type="protein sequence ID" value="KAK0738091.1"/>
    <property type="molecule type" value="Genomic_DNA"/>
</dbReference>
<evidence type="ECO:0000313" key="2">
    <source>
        <dbReference type="EMBL" id="KAK0738091.1"/>
    </source>
</evidence>
<keyword evidence="1" id="KW-0812">Transmembrane</keyword>